<gene>
    <name evidence="2" type="ORF">MNBD_GAMMA16-2152</name>
</gene>
<sequence>MTETTAKDSTSEAYQETDSIEQACGCPDTFPDWDDKDIDLSNHCVLSQGIPTFFHMPLSYNTYQKKQATEIDNQELTEKWPGFIMTKMGMLRGRVMRLLEDSQSPGRHIEYLPRPFMVRGKLHPGDVGTVKTSLGEMQMQMVADGLRPKELYLCYITCPRCEEQKGGPKILLARRWLESSGLKRQAAKRTNKKL</sequence>
<evidence type="ECO:0000256" key="1">
    <source>
        <dbReference type="SAM" id="MobiDB-lite"/>
    </source>
</evidence>
<dbReference type="InterPro" id="IPR046766">
    <property type="entry name" value="Bact_hydrolase"/>
</dbReference>
<feature type="compositionally biased region" description="Basic and acidic residues" evidence="1">
    <location>
        <begin position="1"/>
        <end position="10"/>
    </location>
</feature>
<dbReference type="EMBL" id="UOFO01000097">
    <property type="protein sequence ID" value="VAW86634.1"/>
    <property type="molecule type" value="Genomic_DNA"/>
</dbReference>
<dbReference type="Pfam" id="PF20603">
    <property type="entry name" value="Bact_hydrolase"/>
    <property type="match status" value="1"/>
</dbReference>
<feature type="region of interest" description="Disordered" evidence="1">
    <location>
        <begin position="1"/>
        <end position="20"/>
    </location>
</feature>
<proteinExistence type="predicted"/>
<reference evidence="2" key="1">
    <citation type="submission" date="2018-06" db="EMBL/GenBank/DDBJ databases">
        <authorList>
            <person name="Zhirakovskaya E."/>
        </authorList>
    </citation>
    <scope>NUCLEOTIDE SEQUENCE</scope>
</reference>
<protein>
    <submittedName>
        <fullName evidence="2">Uncharacterized protein</fullName>
    </submittedName>
</protein>
<evidence type="ECO:0000313" key="2">
    <source>
        <dbReference type="EMBL" id="VAW86634.1"/>
    </source>
</evidence>
<accession>A0A3B0ZYS8</accession>
<dbReference type="AlphaFoldDB" id="A0A3B0ZYS8"/>
<name>A0A3B0ZYS8_9ZZZZ</name>
<organism evidence="2">
    <name type="scientific">hydrothermal vent metagenome</name>
    <dbReference type="NCBI Taxonomy" id="652676"/>
    <lineage>
        <taxon>unclassified sequences</taxon>
        <taxon>metagenomes</taxon>
        <taxon>ecological metagenomes</taxon>
    </lineage>
</organism>